<gene>
    <name evidence="2" type="ORF">A2960_00140</name>
</gene>
<dbReference type="SUPFAM" id="SSF109998">
    <property type="entry name" value="Triger factor/SurA peptide-binding domain-like"/>
    <property type="match status" value="1"/>
</dbReference>
<dbReference type="EMBL" id="MFJR01000003">
    <property type="protein sequence ID" value="OGG27361.1"/>
    <property type="molecule type" value="Genomic_DNA"/>
</dbReference>
<dbReference type="InterPro" id="IPR050245">
    <property type="entry name" value="PrsA_foldase"/>
</dbReference>
<dbReference type="PANTHER" id="PTHR47245:SF2">
    <property type="entry name" value="PEPTIDYL-PROLYL CIS-TRANS ISOMERASE HP_0175-RELATED"/>
    <property type="match status" value="1"/>
</dbReference>
<evidence type="ECO:0000256" key="1">
    <source>
        <dbReference type="SAM" id="Phobius"/>
    </source>
</evidence>
<dbReference type="AlphaFoldDB" id="A0A1F6ARR2"/>
<dbReference type="Gene3D" id="1.10.4030.10">
    <property type="entry name" value="Porin chaperone SurA, peptide-binding domain"/>
    <property type="match status" value="1"/>
</dbReference>
<dbReference type="Pfam" id="PF13624">
    <property type="entry name" value="SurA_N_3"/>
    <property type="match status" value="1"/>
</dbReference>
<organism evidence="2 3">
    <name type="scientific">Candidatus Gottesmanbacteria bacterium RIFCSPLOWO2_01_FULL_39_12b</name>
    <dbReference type="NCBI Taxonomy" id="1798388"/>
    <lineage>
        <taxon>Bacteria</taxon>
        <taxon>Candidatus Gottesmaniibacteriota</taxon>
    </lineage>
</organism>
<dbReference type="Proteomes" id="UP000176609">
    <property type="component" value="Unassembled WGS sequence"/>
</dbReference>
<feature type="transmembrane region" description="Helical" evidence="1">
    <location>
        <begin position="45"/>
        <end position="63"/>
    </location>
</feature>
<reference evidence="2 3" key="1">
    <citation type="journal article" date="2016" name="Nat. Commun.">
        <title>Thousands of microbial genomes shed light on interconnected biogeochemical processes in an aquifer system.</title>
        <authorList>
            <person name="Anantharaman K."/>
            <person name="Brown C.T."/>
            <person name="Hug L.A."/>
            <person name="Sharon I."/>
            <person name="Castelle C.J."/>
            <person name="Probst A.J."/>
            <person name="Thomas B.C."/>
            <person name="Singh A."/>
            <person name="Wilkins M.J."/>
            <person name="Karaoz U."/>
            <person name="Brodie E.L."/>
            <person name="Williams K.H."/>
            <person name="Hubbard S.S."/>
            <person name="Banfield J.F."/>
        </authorList>
    </citation>
    <scope>NUCLEOTIDE SEQUENCE [LARGE SCALE GENOMIC DNA]</scope>
</reference>
<evidence type="ECO:0000313" key="2">
    <source>
        <dbReference type="EMBL" id="OGG27361.1"/>
    </source>
</evidence>
<evidence type="ECO:0008006" key="4">
    <source>
        <dbReference type="Google" id="ProtNLM"/>
    </source>
</evidence>
<protein>
    <recommendedName>
        <fullName evidence="4">SurA N-terminal domain-containing protein</fullName>
    </recommendedName>
</protein>
<keyword evidence="1" id="KW-0812">Transmembrane</keyword>
<dbReference type="PANTHER" id="PTHR47245">
    <property type="entry name" value="PEPTIDYLPROLYL ISOMERASE"/>
    <property type="match status" value="1"/>
</dbReference>
<keyword evidence="1" id="KW-1133">Transmembrane helix</keyword>
<name>A0A1F6ARR2_9BACT</name>
<comment type="caution">
    <text evidence="2">The sequence shown here is derived from an EMBL/GenBank/DDBJ whole genome shotgun (WGS) entry which is preliminary data.</text>
</comment>
<accession>A0A1F6ARR2</accession>
<evidence type="ECO:0000313" key="3">
    <source>
        <dbReference type="Proteomes" id="UP000176609"/>
    </source>
</evidence>
<keyword evidence="1" id="KW-0472">Membrane</keyword>
<dbReference type="InterPro" id="IPR027304">
    <property type="entry name" value="Trigger_fact/SurA_dom_sf"/>
</dbReference>
<proteinExistence type="predicted"/>
<sequence length="232" mass="26125">MPKTKRTKGGIESGRNTENLSLKSAQIDSNGPSVLPAQNSNPAKFPWRNIIILSLIVIGILIWKFKGYFIVATVNGQPVSRWELNDQLTARFGQQSLDTIINERLIIAAARNKGILISQDDLNNRIKQIEEKLKGTTSLSEALSAQGLTPEMFRKQLEIQLSIEKMFDQEASISTKEVENYITKNNSVYKNATDPAAVQGEVKSILKQQKVSELFENWFTEIRKNASIKKYL</sequence>